<dbReference type="NCBIfam" id="TIGR00180">
    <property type="entry name" value="parB_part"/>
    <property type="match status" value="1"/>
</dbReference>
<dbReference type="EMBL" id="CP046640">
    <property type="protein sequence ID" value="QTL99863.1"/>
    <property type="molecule type" value="Genomic_DNA"/>
</dbReference>
<dbReference type="Gene3D" id="3.90.1530.30">
    <property type="match status" value="1"/>
</dbReference>
<dbReference type="Proteomes" id="UP000665020">
    <property type="component" value="Chromosome"/>
</dbReference>
<dbReference type="Pfam" id="PF17762">
    <property type="entry name" value="HTH_ParB"/>
    <property type="match status" value="1"/>
</dbReference>
<dbReference type="InterPro" id="IPR050336">
    <property type="entry name" value="Chromosome_partition/occlusion"/>
</dbReference>
<keyword evidence="3" id="KW-0159">Chromosome partition</keyword>
<evidence type="ECO:0000259" key="5">
    <source>
        <dbReference type="SMART" id="SM00470"/>
    </source>
</evidence>
<dbReference type="GO" id="GO:0005694">
    <property type="term" value="C:chromosome"/>
    <property type="evidence" value="ECO:0007669"/>
    <property type="project" value="TreeGrafter"/>
</dbReference>
<evidence type="ECO:0000313" key="7">
    <source>
        <dbReference type="Proteomes" id="UP000665020"/>
    </source>
</evidence>
<dbReference type="Pfam" id="PF02195">
    <property type="entry name" value="ParB_N"/>
    <property type="match status" value="1"/>
</dbReference>
<keyword evidence="7" id="KW-1185">Reference proteome</keyword>
<accession>A0A8A7KDD1</accession>
<keyword evidence="4" id="KW-0238">DNA-binding</keyword>
<sequence>MSKSRLGKGLGALITDTGYEEENSQGRFKEVFIDQIEPNPYQPRQEFEDEYLEELANSIKENGVIQPITIRQIKPERYQLVTGERRWRASQLIGLKKIPAIIRKYDDQQMMETALIENLQREDLNPLEEAQAYQRMLDEFNMTQEEVAQKVGKSRSSIANTVRLLNLPPKIQVYVSRETLSMGHARALLSLKDLKQQIKAADYVLKNKLSVRETEKYIYQLNNKKEKQETVKNANKVKLGPEWRTAQQKLANYLGTKVKIKNRNNKKIITIECDNYTDIIKLINKI</sequence>
<evidence type="ECO:0000256" key="2">
    <source>
        <dbReference type="ARBA" id="ARBA00006295"/>
    </source>
</evidence>
<dbReference type="GO" id="GO:0045881">
    <property type="term" value="P:positive regulation of sporulation resulting in formation of a cellular spore"/>
    <property type="evidence" value="ECO:0007669"/>
    <property type="project" value="TreeGrafter"/>
</dbReference>
<dbReference type="SUPFAM" id="SSF110849">
    <property type="entry name" value="ParB/Sulfiredoxin"/>
    <property type="match status" value="1"/>
</dbReference>
<comment type="similarity">
    <text evidence="2">Belongs to the ParB family.</text>
</comment>
<evidence type="ECO:0000256" key="1">
    <source>
        <dbReference type="ARBA" id="ARBA00004453"/>
    </source>
</evidence>
<name>A0A8A7KDD1_9FIRM</name>
<dbReference type="InterPro" id="IPR003115">
    <property type="entry name" value="ParB_N"/>
</dbReference>
<gene>
    <name evidence="6" type="ORF">GM661_18825</name>
</gene>
<dbReference type="FunFam" id="1.10.10.2830:FF:000001">
    <property type="entry name" value="Chromosome partitioning protein ParB"/>
    <property type="match status" value="1"/>
</dbReference>
<dbReference type="GO" id="GO:0009295">
    <property type="term" value="C:nucleoid"/>
    <property type="evidence" value="ECO:0007669"/>
    <property type="project" value="UniProtKB-SubCell"/>
</dbReference>
<dbReference type="GO" id="GO:0003677">
    <property type="term" value="F:DNA binding"/>
    <property type="evidence" value="ECO:0007669"/>
    <property type="project" value="UniProtKB-KW"/>
</dbReference>
<organism evidence="6 7">
    <name type="scientific">Iocasia fonsfrigidae</name>
    <dbReference type="NCBI Taxonomy" id="2682810"/>
    <lineage>
        <taxon>Bacteria</taxon>
        <taxon>Bacillati</taxon>
        <taxon>Bacillota</taxon>
        <taxon>Clostridia</taxon>
        <taxon>Halanaerobiales</taxon>
        <taxon>Halanaerobiaceae</taxon>
        <taxon>Iocasia</taxon>
    </lineage>
</organism>
<dbReference type="PANTHER" id="PTHR33375">
    <property type="entry name" value="CHROMOSOME-PARTITIONING PROTEIN PARB-RELATED"/>
    <property type="match status" value="1"/>
</dbReference>
<dbReference type="Gene3D" id="1.10.10.2830">
    <property type="match status" value="1"/>
</dbReference>
<dbReference type="SMART" id="SM00470">
    <property type="entry name" value="ParB"/>
    <property type="match status" value="1"/>
</dbReference>
<evidence type="ECO:0000256" key="3">
    <source>
        <dbReference type="ARBA" id="ARBA00022829"/>
    </source>
</evidence>
<dbReference type="SUPFAM" id="SSF109709">
    <property type="entry name" value="KorB DNA-binding domain-like"/>
    <property type="match status" value="1"/>
</dbReference>
<dbReference type="AlphaFoldDB" id="A0A8A7KDD1"/>
<dbReference type="InterPro" id="IPR041468">
    <property type="entry name" value="HTH_ParB/Spo0J"/>
</dbReference>
<dbReference type="FunFam" id="3.90.1530.30:FF:000001">
    <property type="entry name" value="Chromosome partitioning protein ParB"/>
    <property type="match status" value="1"/>
</dbReference>
<dbReference type="CDD" id="cd16393">
    <property type="entry name" value="SPO0J_N"/>
    <property type="match status" value="1"/>
</dbReference>
<protein>
    <submittedName>
        <fullName evidence="6">ParB/RepB/Spo0J family partition protein</fullName>
    </submittedName>
</protein>
<dbReference type="InterPro" id="IPR004437">
    <property type="entry name" value="ParB/RepB/Spo0J"/>
</dbReference>
<dbReference type="PANTHER" id="PTHR33375:SF1">
    <property type="entry name" value="CHROMOSOME-PARTITIONING PROTEIN PARB-RELATED"/>
    <property type="match status" value="1"/>
</dbReference>
<feature type="domain" description="ParB-like N-terminal" evidence="5">
    <location>
        <begin position="29"/>
        <end position="119"/>
    </location>
</feature>
<comment type="subcellular location">
    <subcellularLocation>
        <location evidence="1">Cytoplasm</location>
        <location evidence="1">Nucleoid</location>
    </subcellularLocation>
</comment>
<dbReference type="RefSeq" id="WP_125987077.1">
    <property type="nucleotide sequence ID" value="NZ_CP046640.1"/>
</dbReference>
<reference evidence="6" key="1">
    <citation type="submission" date="2019-12" db="EMBL/GenBank/DDBJ databases">
        <authorList>
            <person name="zhang j."/>
            <person name="sun C.M."/>
        </authorList>
    </citation>
    <scope>NUCLEOTIDE SEQUENCE</scope>
    <source>
        <strain evidence="6">NS-1</strain>
    </source>
</reference>
<dbReference type="InterPro" id="IPR036086">
    <property type="entry name" value="ParB/Sulfiredoxin_sf"/>
</dbReference>
<proteinExistence type="inferred from homology"/>
<dbReference type="KEGG" id="ifn:GM661_18825"/>
<evidence type="ECO:0000256" key="4">
    <source>
        <dbReference type="ARBA" id="ARBA00023125"/>
    </source>
</evidence>
<evidence type="ECO:0000313" key="6">
    <source>
        <dbReference type="EMBL" id="QTL99863.1"/>
    </source>
</evidence>
<dbReference type="GO" id="GO:0007059">
    <property type="term" value="P:chromosome segregation"/>
    <property type="evidence" value="ECO:0007669"/>
    <property type="project" value="UniProtKB-KW"/>
</dbReference>